<evidence type="ECO:0000256" key="3">
    <source>
        <dbReference type="ARBA" id="ARBA00023004"/>
    </source>
</evidence>
<reference evidence="7 8" key="1">
    <citation type="submission" date="2017-12" db="EMBL/GenBank/DDBJ databases">
        <authorList>
            <consortium name="DOE Joint Genome Institute"/>
            <person name="Haridas S."/>
            <person name="Kjaerbolling I."/>
            <person name="Vesth T.C."/>
            <person name="Frisvad J.C."/>
            <person name="Nybo J.L."/>
            <person name="Theobald S."/>
            <person name="Kuo A."/>
            <person name="Bowyer P."/>
            <person name="Matsuda Y."/>
            <person name="Mondo S."/>
            <person name="Lyhne E.K."/>
            <person name="Kogle M.E."/>
            <person name="Clum A."/>
            <person name="Lipzen A."/>
            <person name="Salamov A."/>
            <person name="Ngan C.Y."/>
            <person name="Daum C."/>
            <person name="Chiniquy J."/>
            <person name="Barry K."/>
            <person name="LaButti K."/>
            <person name="Simmons B.A."/>
            <person name="Magnuson J.K."/>
            <person name="Mortensen U.H."/>
            <person name="Larsen T.O."/>
            <person name="Grigoriev I.V."/>
            <person name="Baker S.E."/>
            <person name="Andersen M.R."/>
            <person name="Nordberg H.P."/>
            <person name="Cantor M.N."/>
            <person name="Hua S.X."/>
        </authorList>
    </citation>
    <scope>NUCLEOTIDE SEQUENCE [LARGE SCALE GENOMIC DNA]</scope>
    <source>
        <strain evidence="7 8">CBS 102.13</strain>
    </source>
</reference>
<accession>A0A2I2F5M6</accession>
<dbReference type="EMBL" id="KZ559156">
    <property type="protein sequence ID" value="PLB35950.1"/>
    <property type="molecule type" value="Genomic_DNA"/>
</dbReference>
<sequence>MADGGTITPALSPKTLPTSHPANHSDHLVAAYTPTEVAAHNRTSDSWIIIDKNVYNITDFQAEHPGGDRSNFFFLSSLSVSNVVY</sequence>
<evidence type="ECO:0000256" key="4">
    <source>
        <dbReference type="ARBA" id="ARBA00038168"/>
    </source>
</evidence>
<gene>
    <name evidence="7" type="ORF">BDW47DRAFT_109511</name>
</gene>
<keyword evidence="1" id="KW-0349">Heme</keyword>
<evidence type="ECO:0000313" key="8">
    <source>
        <dbReference type="Proteomes" id="UP000234585"/>
    </source>
</evidence>
<dbReference type="PANTHER" id="PTHR19359">
    <property type="entry name" value="CYTOCHROME B5"/>
    <property type="match status" value="1"/>
</dbReference>
<dbReference type="InterPro" id="IPR001199">
    <property type="entry name" value="Cyt_B5-like_heme/steroid-bd"/>
</dbReference>
<feature type="domain" description="Cytochrome b5 heme-binding" evidence="6">
    <location>
        <begin position="29"/>
        <end position="85"/>
    </location>
</feature>
<dbReference type="Gene3D" id="3.10.120.10">
    <property type="entry name" value="Cytochrome b5-like heme/steroid binding domain"/>
    <property type="match status" value="1"/>
</dbReference>
<dbReference type="GeneID" id="36520642"/>
<protein>
    <recommendedName>
        <fullName evidence="6">Cytochrome b5 heme-binding domain-containing protein</fullName>
    </recommendedName>
</protein>
<dbReference type="RefSeq" id="XP_024669962.1">
    <property type="nucleotide sequence ID" value="XM_024813482.1"/>
</dbReference>
<organism evidence="7 8">
    <name type="scientific">Aspergillus candidus</name>
    <dbReference type="NCBI Taxonomy" id="41067"/>
    <lineage>
        <taxon>Eukaryota</taxon>
        <taxon>Fungi</taxon>
        <taxon>Dikarya</taxon>
        <taxon>Ascomycota</taxon>
        <taxon>Pezizomycotina</taxon>
        <taxon>Eurotiomycetes</taxon>
        <taxon>Eurotiomycetidae</taxon>
        <taxon>Eurotiales</taxon>
        <taxon>Aspergillaceae</taxon>
        <taxon>Aspergillus</taxon>
        <taxon>Aspergillus subgen. Circumdati</taxon>
    </lineage>
</organism>
<evidence type="ECO:0000259" key="6">
    <source>
        <dbReference type="PROSITE" id="PS50255"/>
    </source>
</evidence>
<dbReference type="OrthoDB" id="260519at2759"/>
<dbReference type="Pfam" id="PF00173">
    <property type="entry name" value="Cyt-b5"/>
    <property type="match status" value="1"/>
</dbReference>
<comment type="similarity">
    <text evidence="4">Belongs to the cytochrome b5 family.</text>
</comment>
<keyword evidence="2" id="KW-0479">Metal-binding</keyword>
<keyword evidence="8" id="KW-1185">Reference proteome</keyword>
<evidence type="ECO:0000256" key="2">
    <source>
        <dbReference type="ARBA" id="ARBA00022723"/>
    </source>
</evidence>
<name>A0A2I2F5M6_ASPCN</name>
<dbReference type="STRING" id="41067.A0A2I2F5M6"/>
<dbReference type="AlphaFoldDB" id="A0A2I2F5M6"/>
<evidence type="ECO:0000256" key="1">
    <source>
        <dbReference type="ARBA" id="ARBA00022617"/>
    </source>
</evidence>
<feature type="region of interest" description="Disordered" evidence="5">
    <location>
        <begin position="1"/>
        <end position="27"/>
    </location>
</feature>
<proteinExistence type="inferred from homology"/>
<dbReference type="GO" id="GO:0016020">
    <property type="term" value="C:membrane"/>
    <property type="evidence" value="ECO:0007669"/>
    <property type="project" value="TreeGrafter"/>
</dbReference>
<keyword evidence="3" id="KW-0408">Iron</keyword>
<dbReference type="GO" id="GO:0020037">
    <property type="term" value="F:heme binding"/>
    <property type="evidence" value="ECO:0007669"/>
    <property type="project" value="TreeGrafter"/>
</dbReference>
<evidence type="ECO:0000256" key="5">
    <source>
        <dbReference type="SAM" id="MobiDB-lite"/>
    </source>
</evidence>
<dbReference type="SUPFAM" id="SSF55856">
    <property type="entry name" value="Cytochrome b5-like heme/steroid binding domain"/>
    <property type="match status" value="1"/>
</dbReference>
<dbReference type="PROSITE" id="PS50255">
    <property type="entry name" value="CYTOCHROME_B5_2"/>
    <property type="match status" value="1"/>
</dbReference>
<dbReference type="Proteomes" id="UP000234585">
    <property type="component" value="Unassembled WGS sequence"/>
</dbReference>
<dbReference type="GO" id="GO:0046872">
    <property type="term" value="F:metal ion binding"/>
    <property type="evidence" value="ECO:0007669"/>
    <property type="project" value="UniProtKB-KW"/>
</dbReference>
<evidence type="ECO:0000313" key="7">
    <source>
        <dbReference type="EMBL" id="PLB35950.1"/>
    </source>
</evidence>
<dbReference type="InterPro" id="IPR036400">
    <property type="entry name" value="Cyt_B5-like_heme/steroid_sf"/>
</dbReference>
<dbReference type="InterPro" id="IPR050668">
    <property type="entry name" value="Cytochrome_b5"/>
</dbReference>